<dbReference type="Pfam" id="PF14214">
    <property type="entry name" value="Helitron_like_N"/>
    <property type="match status" value="1"/>
</dbReference>
<dbReference type="InterPro" id="IPR025476">
    <property type="entry name" value="Helitron_helicase-like"/>
</dbReference>
<comment type="caution">
    <text evidence="4">The sequence shown here is derived from an EMBL/GenBank/DDBJ whole genome shotgun (WGS) entry which is preliminary data.</text>
</comment>
<dbReference type="InterPro" id="IPR046700">
    <property type="entry name" value="DUF6570"/>
</dbReference>
<gene>
    <name evidence="4" type="ORF">AAFF_G00291520</name>
</gene>
<feature type="domain" description="DUF6570" evidence="3">
    <location>
        <begin position="15"/>
        <end position="142"/>
    </location>
</feature>
<accession>A0AAD7SQR0</accession>
<protein>
    <recommendedName>
        <fullName evidence="6">Helitron helicase-like domain-containing protein</fullName>
    </recommendedName>
</protein>
<sequence>MQEWICHTCDSHLIKGGMPSIAVANSLELAPIPSELEELNVLERQLIVKILPFAKIVALPKGWQRAVHGAVVCVPSEVEITVNSLPRPSAEAQLLQVKLKRKIKYKGYQHFYTVNMKNVLAGQTKLKETHPQYSDIAIDESATFESLQGDRPVDEEDARRDNPDAAQPVEPSNPDGEMEDLRPGLALDTCMQPPDIAQEVLSYGDGIFRVASAQGNKPVGFFSTPKLEAIAFPVQFPTGRNTLDEVRQVKLSPTRYFNTRLFCVDTRFAKDQSYLFFAQFVTETHMATCSMSIQTRKGKKNAGDGRRISNKMLQDKVELEKLIQNKEAMRFMQPVRGTPAYWEKTLRDLHAMVRQLGKPTFFVTFSAAEIRWPEFIAGIKAQQGEEGDFSGLDWNEKCEILWSNPVTVMRMFEKRVDALMTDLILSPATFQWKITYFGWSFKPEEVLIFIWWFGLKMHRGFRIPRTVQMSSNSLTAT</sequence>
<evidence type="ECO:0000313" key="5">
    <source>
        <dbReference type="Proteomes" id="UP001221898"/>
    </source>
</evidence>
<dbReference type="EMBL" id="JAINUG010000041">
    <property type="protein sequence ID" value="KAJ8406876.1"/>
    <property type="molecule type" value="Genomic_DNA"/>
</dbReference>
<evidence type="ECO:0000313" key="4">
    <source>
        <dbReference type="EMBL" id="KAJ8406876.1"/>
    </source>
</evidence>
<proteinExistence type="predicted"/>
<organism evidence="4 5">
    <name type="scientific">Aldrovandia affinis</name>
    <dbReference type="NCBI Taxonomy" id="143900"/>
    <lineage>
        <taxon>Eukaryota</taxon>
        <taxon>Metazoa</taxon>
        <taxon>Chordata</taxon>
        <taxon>Craniata</taxon>
        <taxon>Vertebrata</taxon>
        <taxon>Euteleostomi</taxon>
        <taxon>Actinopterygii</taxon>
        <taxon>Neopterygii</taxon>
        <taxon>Teleostei</taxon>
        <taxon>Notacanthiformes</taxon>
        <taxon>Halosauridae</taxon>
        <taxon>Aldrovandia</taxon>
    </lineage>
</organism>
<keyword evidence="5" id="KW-1185">Reference proteome</keyword>
<dbReference type="AlphaFoldDB" id="A0AAD7SQR0"/>
<evidence type="ECO:0000256" key="1">
    <source>
        <dbReference type="SAM" id="MobiDB-lite"/>
    </source>
</evidence>
<evidence type="ECO:0000259" key="3">
    <source>
        <dbReference type="Pfam" id="PF20209"/>
    </source>
</evidence>
<evidence type="ECO:0008006" key="6">
    <source>
        <dbReference type="Google" id="ProtNLM"/>
    </source>
</evidence>
<evidence type="ECO:0000259" key="2">
    <source>
        <dbReference type="Pfam" id="PF14214"/>
    </source>
</evidence>
<dbReference type="Proteomes" id="UP001221898">
    <property type="component" value="Unassembled WGS sequence"/>
</dbReference>
<feature type="region of interest" description="Disordered" evidence="1">
    <location>
        <begin position="145"/>
        <end position="182"/>
    </location>
</feature>
<feature type="domain" description="Helitron helicase-like" evidence="2">
    <location>
        <begin position="257"/>
        <end position="426"/>
    </location>
</feature>
<reference evidence="4" key="1">
    <citation type="journal article" date="2023" name="Science">
        <title>Genome structures resolve the early diversification of teleost fishes.</title>
        <authorList>
            <person name="Parey E."/>
            <person name="Louis A."/>
            <person name="Montfort J."/>
            <person name="Bouchez O."/>
            <person name="Roques C."/>
            <person name="Iampietro C."/>
            <person name="Lluch J."/>
            <person name="Castinel A."/>
            <person name="Donnadieu C."/>
            <person name="Desvignes T."/>
            <person name="Floi Bucao C."/>
            <person name="Jouanno E."/>
            <person name="Wen M."/>
            <person name="Mejri S."/>
            <person name="Dirks R."/>
            <person name="Jansen H."/>
            <person name="Henkel C."/>
            <person name="Chen W.J."/>
            <person name="Zahm M."/>
            <person name="Cabau C."/>
            <person name="Klopp C."/>
            <person name="Thompson A.W."/>
            <person name="Robinson-Rechavi M."/>
            <person name="Braasch I."/>
            <person name="Lecointre G."/>
            <person name="Bobe J."/>
            <person name="Postlethwait J.H."/>
            <person name="Berthelot C."/>
            <person name="Roest Crollius H."/>
            <person name="Guiguen Y."/>
        </authorList>
    </citation>
    <scope>NUCLEOTIDE SEQUENCE</scope>
    <source>
        <strain evidence="4">NC1722</strain>
    </source>
</reference>
<name>A0AAD7SQR0_9TELE</name>
<dbReference type="Pfam" id="PF20209">
    <property type="entry name" value="DUF6570"/>
    <property type="match status" value="1"/>
</dbReference>